<proteinExistence type="predicted"/>
<evidence type="ECO:0000313" key="1">
    <source>
        <dbReference type="EMBL" id="JAH01813.1"/>
    </source>
</evidence>
<dbReference type="AlphaFoldDB" id="A0A0E9PDB0"/>
<protein>
    <submittedName>
        <fullName evidence="1">Uncharacterized protein</fullName>
    </submittedName>
</protein>
<dbReference type="EMBL" id="GBXM01106764">
    <property type="protein sequence ID" value="JAH01813.1"/>
    <property type="molecule type" value="Transcribed_RNA"/>
</dbReference>
<organism evidence="1">
    <name type="scientific">Anguilla anguilla</name>
    <name type="common">European freshwater eel</name>
    <name type="synonym">Muraena anguilla</name>
    <dbReference type="NCBI Taxonomy" id="7936"/>
    <lineage>
        <taxon>Eukaryota</taxon>
        <taxon>Metazoa</taxon>
        <taxon>Chordata</taxon>
        <taxon>Craniata</taxon>
        <taxon>Vertebrata</taxon>
        <taxon>Euteleostomi</taxon>
        <taxon>Actinopterygii</taxon>
        <taxon>Neopterygii</taxon>
        <taxon>Teleostei</taxon>
        <taxon>Anguilliformes</taxon>
        <taxon>Anguillidae</taxon>
        <taxon>Anguilla</taxon>
    </lineage>
</organism>
<reference evidence="1" key="2">
    <citation type="journal article" date="2015" name="Fish Shellfish Immunol.">
        <title>Early steps in the European eel (Anguilla anguilla)-Vibrio vulnificus interaction in the gills: Role of the RtxA13 toxin.</title>
        <authorList>
            <person name="Callol A."/>
            <person name="Pajuelo D."/>
            <person name="Ebbesson L."/>
            <person name="Teles M."/>
            <person name="MacKenzie S."/>
            <person name="Amaro C."/>
        </authorList>
    </citation>
    <scope>NUCLEOTIDE SEQUENCE</scope>
</reference>
<name>A0A0E9PDB0_ANGAN</name>
<sequence length="60" mass="6913">MTWASRTQRKTQRSLQAVGTEVMISAFARCVTGFKELSDCIIYIYIDTHIYNTGTQFFNV</sequence>
<reference evidence="1" key="1">
    <citation type="submission" date="2014-11" db="EMBL/GenBank/DDBJ databases">
        <authorList>
            <person name="Amaro Gonzalez C."/>
        </authorList>
    </citation>
    <scope>NUCLEOTIDE SEQUENCE</scope>
</reference>
<accession>A0A0E9PDB0</accession>